<evidence type="ECO:0000313" key="4">
    <source>
        <dbReference type="Proteomes" id="UP001445076"/>
    </source>
</evidence>
<feature type="domain" description="Methyltransferase TRM13" evidence="2">
    <location>
        <begin position="119"/>
        <end position="189"/>
    </location>
</feature>
<dbReference type="InterPro" id="IPR007871">
    <property type="entry name" value="Methyltransferase_TRM13"/>
</dbReference>
<dbReference type="InterPro" id="IPR039044">
    <property type="entry name" value="Trm13"/>
</dbReference>
<dbReference type="EMBL" id="JARKIK010000091">
    <property type="protein sequence ID" value="KAK8723235.1"/>
    <property type="molecule type" value="Genomic_DNA"/>
</dbReference>
<evidence type="ECO:0000259" key="2">
    <source>
        <dbReference type="Pfam" id="PF05206"/>
    </source>
</evidence>
<dbReference type="EC" id="2.1.1.225" evidence="1"/>
<feature type="non-terminal residue" evidence="3">
    <location>
        <position position="1"/>
    </location>
</feature>
<comment type="catalytic activity">
    <reaction evidence="1">
        <text>cytidine(4) in tRNA(Pro) + S-adenosyl-L-methionine = 2'-O-methylcytidine(4) in tRNA(Pro) + S-adenosyl-L-homocysteine + H(+)</text>
        <dbReference type="Rhea" id="RHEA:32767"/>
        <dbReference type="Rhea" id="RHEA-COMP:10397"/>
        <dbReference type="Rhea" id="RHEA-COMP:10398"/>
        <dbReference type="ChEBI" id="CHEBI:15378"/>
        <dbReference type="ChEBI" id="CHEBI:57856"/>
        <dbReference type="ChEBI" id="CHEBI:59789"/>
        <dbReference type="ChEBI" id="CHEBI:74495"/>
        <dbReference type="ChEBI" id="CHEBI:82748"/>
        <dbReference type="EC" id="2.1.1.225"/>
    </reaction>
</comment>
<dbReference type="GO" id="GO:0008270">
    <property type="term" value="F:zinc ion binding"/>
    <property type="evidence" value="ECO:0007669"/>
    <property type="project" value="UniProtKB-KW"/>
</dbReference>
<comment type="caution">
    <text evidence="3">The sequence shown here is derived from an EMBL/GenBank/DDBJ whole genome shotgun (WGS) entry which is preliminary data.</text>
</comment>
<sequence length="233" mass="26232">EYLCLLHFYILYLTRVYVFSSCFEHRLEQHLAICNAREKTGLSYMSRNINLRPGDQEEPPKTSLSSLSDQQLLSFITRVEAAHRENVGTIEESILSHHIMKKEMTRPGYGPSVVRHLSQNSSILGHLENSALLNTSITPTCFIEFGAGRGQLTNWLTEAVSDTSKSLFVLVDKGAQRYKFDAKLKYKPGSPLLVQMFTTSGSGFSTGSVLSPSLYLEHLLWLHFSSGFRVLPQ</sequence>
<keyword evidence="4" id="KW-1185">Reference proteome</keyword>
<keyword evidence="1" id="KW-0949">S-adenosyl-L-methionine</keyword>
<comment type="function">
    <text evidence="1">tRNA methylase which 2'-O-methylates cytidine(4) in tRNA(Pro) and tRNA(Gly)(GCC), and adenosine(4) in tRNA(His).</text>
</comment>
<proteinExistence type="inferred from homology"/>
<protein>
    <recommendedName>
        <fullName evidence="1">tRNA:m(4)X modification enzyme TRM13</fullName>
        <ecNumber evidence="1">2.1.1.225</ecNumber>
    </recommendedName>
</protein>
<dbReference type="PANTHER" id="PTHR12998">
    <property type="entry name" value="TRNA:M(4)X MODIFICATION ENZYME TRM13 HOMOLOG"/>
    <property type="match status" value="1"/>
</dbReference>
<comment type="catalytic activity">
    <reaction evidence="1">
        <text>cytidine(4) in tRNA(Gly)(GCC) + S-adenosyl-L-methionine = 2'-O-methylcytidine(4) in tRNA(Gly)(GCC) + S-adenosyl-L-homocysteine + H(+)</text>
        <dbReference type="Rhea" id="RHEA:43192"/>
        <dbReference type="Rhea" id="RHEA-COMP:10399"/>
        <dbReference type="Rhea" id="RHEA-COMP:10400"/>
        <dbReference type="ChEBI" id="CHEBI:15378"/>
        <dbReference type="ChEBI" id="CHEBI:57856"/>
        <dbReference type="ChEBI" id="CHEBI:59789"/>
        <dbReference type="ChEBI" id="CHEBI:74495"/>
        <dbReference type="ChEBI" id="CHEBI:82748"/>
        <dbReference type="EC" id="2.1.1.225"/>
    </reaction>
</comment>
<keyword evidence="1" id="KW-0862">Zinc</keyword>
<name>A0AAW0W2I5_CHEQU</name>
<evidence type="ECO:0000256" key="1">
    <source>
        <dbReference type="RuleBase" id="RU367103"/>
    </source>
</evidence>
<dbReference type="GO" id="GO:0030488">
    <property type="term" value="P:tRNA methylation"/>
    <property type="evidence" value="ECO:0007669"/>
    <property type="project" value="InterPro"/>
</dbReference>
<dbReference type="AlphaFoldDB" id="A0AAW0W2I5"/>
<keyword evidence="1" id="KW-0479">Metal-binding</keyword>
<keyword evidence="1" id="KW-0863">Zinc-finger</keyword>
<organism evidence="3 4">
    <name type="scientific">Cherax quadricarinatus</name>
    <name type="common">Australian red claw crayfish</name>
    <dbReference type="NCBI Taxonomy" id="27406"/>
    <lineage>
        <taxon>Eukaryota</taxon>
        <taxon>Metazoa</taxon>
        <taxon>Ecdysozoa</taxon>
        <taxon>Arthropoda</taxon>
        <taxon>Crustacea</taxon>
        <taxon>Multicrustacea</taxon>
        <taxon>Malacostraca</taxon>
        <taxon>Eumalacostraca</taxon>
        <taxon>Eucarida</taxon>
        <taxon>Decapoda</taxon>
        <taxon>Pleocyemata</taxon>
        <taxon>Astacidea</taxon>
        <taxon>Parastacoidea</taxon>
        <taxon>Parastacidae</taxon>
        <taxon>Cherax</taxon>
    </lineage>
</organism>
<gene>
    <name evidence="3" type="ORF">OTU49_011926</name>
</gene>
<evidence type="ECO:0000313" key="3">
    <source>
        <dbReference type="EMBL" id="KAK8723235.1"/>
    </source>
</evidence>
<accession>A0AAW0W2I5</accession>
<comment type="similarity">
    <text evidence="1">Belongs to the methyltransferase TRM13 family.</text>
</comment>
<keyword evidence="1" id="KW-0489">Methyltransferase</keyword>
<keyword evidence="1" id="KW-0808">Transferase</keyword>
<dbReference type="PANTHER" id="PTHR12998:SF0">
    <property type="entry name" value="TRNA:M(4)X MODIFICATION ENZYME TRM13 HOMOLOG"/>
    <property type="match status" value="1"/>
</dbReference>
<dbReference type="GO" id="GO:0106050">
    <property type="term" value="F:tRNA 2'-O-methyltransferase activity"/>
    <property type="evidence" value="ECO:0007669"/>
    <property type="project" value="UniProtKB-UniRule"/>
</dbReference>
<dbReference type="Proteomes" id="UP001445076">
    <property type="component" value="Unassembled WGS sequence"/>
</dbReference>
<comment type="catalytic activity">
    <reaction evidence="1">
        <text>adenosine(4) in tRNA(His) + S-adenosyl-L-methionine = 2'-O-methyladenosine(4) in tRNA(His) + S-adenosyl-L-homocysteine + H(+)</text>
        <dbReference type="Rhea" id="RHEA:43196"/>
        <dbReference type="Rhea" id="RHEA-COMP:10401"/>
        <dbReference type="Rhea" id="RHEA-COMP:10402"/>
        <dbReference type="ChEBI" id="CHEBI:15378"/>
        <dbReference type="ChEBI" id="CHEBI:57856"/>
        <dbReference type="ChEBI" id="CHEBI:59789"/>
        <dbReference type="ChEBI" id="CHEBI:74411"/>
        <dbReference type="ChEBI" id="CHEBI:74477"/>
        <dbReference type="EC" id="2.1.1.225"/>
    </reaction>
</comment>
<reference evidence="3 4" key="1">
    <citation type="journal article" date="2024" name="BMC Genomics">
        <title>Genome assembly of redclaw crayfish (Cherax quadricarinatus) provides insights into its immune adaptation and hypoxia tolerance.</title>
        <authorList>
            <person name="Liu Z."/>
            <person name="Zheng J."/>
            <person name="Li H."/>
            <person name="Fang K."/>
            <person name="Wang S."/>
            <person name="He J."/>
            <person name="Zhou D."/>
            <person name="Weng S."/>
            <person name="Chi M."/>
            <person name="Gu Z."/>
            <person name="He J."/>
            <person name="Li F."/>
            <person name="Wang M."/>
        </authorList>
    </citation>
    <scope>NUCLEOTIDE SEQUENCE [LARGE SCALE GENOMIC DNA]</scope>
    <source>
        <strain evidence="3">ZL_2023a</strain>
    </source>
</reference>
<keyword evidence="1" id="KW-0819">tRNA processing</keyword>
<dbReference type="Pfam" id="PF05206">
    <property type="entry name" value="TRM13"/>
    <property type="match status" value="1"/>
</dbReference>